<dbReference type="Gene3D" id="3.30.70.270">
    <property type="match status" value="1"/>
</dbReference>
<dbReference type="NCBIfam" id="NF007380">
    <property type="entry name" value="PRK09894.1"/>
    <property type="match status" value="1"/>
</dbReference>
<evidence type="ECO:0000256" key="1">
    <source>
        <dbReference type="ARBA" id="ARBA00001946"/>
    </source>
</evidence>
<evidence type="ECO:0000256" key="4">
    <source>
        <dbReference type="ARBA" id="ARBA00023134"/>
    </source>
</evidence>
<dbReference type="Pfam" id="PF00990">
    <property type="entry name" value="GGDEF"/>
    <property type="match status" value="1"/>
</dbReference>
<dbReference type="RefSeq" id="WP_253897095.1">
    <property type="nucleotide sequence ID" value="NZ_CALSBS010000002.1"/>
</dbReference>
<dbReference type="PROSITE" id="PS50887">
    <property type="entry name" value="GGDEF"/>
    <property type="match status" value="1"/>
</dbReference>
<dbReference type="Gene3D" id="1.20.120.30">
    <property type="entry name" value="Aspartate receptor, ligand-binding domain"/>
    <property type="match status" value="1"/>
</dbReference>
<comment type="caution">
    <text evidence="7">The sequence shown here is derived from an EMBL/GenBank/DDBJ whole genome shotgun (WGS) entry which is preliminary data.</text>
</comment>
<dbReference type="CDD" id="cd01949">
    <property type="entry name" value="GGDEF"/>
    <property type="match status" value="1"/>
</dbReference>
<evidence type="ECO:0000256" key="3">
    <source>
        <dbReference type="ARBA" id="ARBA00012528"/>
    </source>
</evidence>
<comment type="cofactor">
    <cofactor evidence="1">
        <name>Mg(2+)</name>
        <dbReference type="ChEBI" id="CHEBI:18420"/>
    </cofactor>
</comment>
<protein>
    <recommendedName>
        <fullName evidence="3">diguanylate cyclase</fullName>
        <ecNumber evidence="3">2.7.7.65</ecNumber>
    </recommendedName>
</protein>
<dbReference type="EMBL" id="CALSBS010000002">
    <property type="protein sequence ID" value="CAH6636089.1"/>
    <property type="molecule type" value="Genomic_DNA"/>
</dbReference>
<dbReference type="InterPro" id="IPR000160">
    <property type="entry name" value="GGDEF_dom"/>
</dbReference>
<evidence type="ECO:0000313" key="8">
    <source>
        <dbReference type="Proteomes" id="UP001152651"/>
    </source>
</evidence>
<keyword evidence="4" id="KW-0342">GTP-binding</keyword>
<gene>
    <name evidence="7" type="ORF">FBBNIHIM_04580</name>
</gene>
<dbReference type="SMART" id="SM00267">
    <property type="entry name" value="GGDEF"/>
    <property type="match status" value="1"/>
</dbReference>
<organism evidence="7 8">
    <name type="scientific">Pseudocitrobacter vendiensis</name>
    <dbReference type="NCBI Taxonomy" id="2488306"/>
    <lineage>
        <taxon>Bacteria</taxon>
        <taxon>Pseudomonadati</taxon>
        <taxon>Pseudomonadota</taxon>
        <taxon>Gammaproteobacteria</taxon>
        <taxon>Enterobacterales</taxon>
        <taxon>Enterobacteriaceae</taxon>
        <taxon>Pseudocitrobacter</taxon>
    </lineage>
</organism>
<dbReference type="NCBIfam" id="TIGR00254">
    <property type="entry name" value="GGDEF"/>
    <property type="match status" value="1"/>
</dbReference>
<dbReference type="InterPro" id="IPR050469">
    <property type="entry name" value="Diguanylate_Cyclase"/>
</dbReference>
<comment type="catalytic activity">
    <reaction evidence="5">
        <text>2 GTP = 3',3'-c-di-GMP + 2 diphosphate</text>
        <dbReference type="Rhea" id="RHEA:24898"/>
        <dbReference type="ChEBI" id="CHEBI:33019"/>
        <dbReference type="ChEBI" id="CHEBI:37565"/>
        <dbReference type="ChEBI" id="CHEBI:58805"/>
        <dbReference type="EC" id="2.7.7.65"/>
    </reaction>
</comment>
<evidence type="ECO:0000256" key="2">
    <source>
        <dbReference type="ARBA" id="ARBA00004665"/>
    </source>
</evidence>
<dbReference type="PANTHER" id="PTHR45138">
    <property type="entry name" value="REGULATORY COMPONENTS OF SENSORY TRANSDUCTION SYSTEM"/>
    <property type="match status" value="1"/>
</dbReference>
<comment type="pathway">
    <text evidence="2">Purine metabolism; 3',5'-cyclic di-GMP biosynthesis.</text>
</comment>
<keyword evidence="4" id="KW-0547">Nucleotide-binding</keyword>
<sequence>MNRKLKEIDELLSGLNRSVGGHYRWLVQAFRLIAKRNDGTDDITGLEAHTCCQFGGWLSQYLATNTEDKGFLLTINDKHIRVHEVCRRLVDSVLQDNIRETLFNDFEHALQEFVAAITVYQTHLLQLRISYDALTSLPLRRILDESFESQIMDRSNGDLYVMILDIDHFKRINDTYGHIIGDEVLRAFAQKLQSCTRHYEPVYRFGGEEFIVILKAKGEAEAMAAGLRITRAIEHHQIRVGQYDIPVTVTSGLTRAIPGELLRIVLERADGAMYVGKQSGRNRCMYISEQGSIERVVE</sequence>
<accession>A0ABM9F5N6</accession>
<dbReference type="Proteomes" id="UP001152651">
    <property type="component" value="Unassembled WGS sequence"/>
</dbReference>
<feature type="domain" description="GGDEF" evidence="6">
    <location>
        <begin position="157"/>
        <end position="289"/>
    </location>
</feature>
<evidence type="ECO:0000313" key="7">
    <source>
        <dbReference type="EMBL" id="CAH6636089.1"/>
    </source>
</evidence>
<evidence type="ECO:0000256" key="5">
    <source>
        <dbReference type="ARBA" id="ARBA00034247"/>
    </source>
</evidence>
<evidence type="ECO:0000259" key="6">
    <source>
        <dbReference type="PROSITE" id="PS50887"/>
    </source>
</evidence>
<dbReference type="InterPro" id="IPR043128">
    <property type="entry name" value="Rev_trsase/Diguanyl_cyclase"/>
</dbReference>
<keyword evidence="8" id="KW-1185">Reference proteome</keyword>
<dbReference type="EC" id="2.7.7.65" evidence="3"/>
<dbReference type="InterPro" id="IPR029787">
    <property type="entry name" value="Nucleotide_cyclase"/>
</dbReference>
<dbReference type="PANTHER" id="PTHR45138:SF9">
    <property type="entry name" value="DIGUANYLATE CYCLASE DGCM-RELATED"/>
    <property type="match status" value="1"/>
</dbReference>
<reference evidence="7" key="1">
    <citation type="submission" date="2022-05" db="EMBL/GenBank/DDBJ databases">
        <authorList>
            <person name="Blom J."/>
        </authorList>
    </citation>
    <scope>NUCLEOTIDE SEQUENCE</scope>
    <source>
        <strain evidence="7">Type strain: CPO20170097</strain>
    </source>
</reference>
<dbReference type="SUPFAM" id="SSF55073">
    <property type="entry name" value="Nucleotide cyclase"/>
    <property type="match status" value="1"/>
</dbReference>
<proteinExistence type="predicted"/>
<name>A0ABM9F5N6_9ENTR</name>